<sequence>MYHIFDFVSSKIDKISKIFDKKSKICYTLNERGGKNVL</sequence>
<name>A0A8S5P6Y8_9CAUD</name>
<proteinExistence type="predicted"/>
<evidence type="ECO:0000313" key="1">
    <source>
        <dbReference type="EMBL" id="DAE01948.1"/>
    </source>
</evidence>
<dbReference type="EMBL" id="BK015337">
    <property type="protein sequence ID" value="DAE01948.1"/>
    <property type="molecule type" value="Genomic_DNA"/>
</dbReference>
<accession>A0A8S5P6Y8</accession>
<reference evidence="1" key="1">
    <citation type="journal article" date="2021" name="Proc. Natl. Acad. Sci. U.S.A.">
        <title>A Catalog of Tens of Thousands of Viruses from Human Metagenomes Reveals Hidden Associations with Chronic Diseases.</title>
        <authorList>
            <person name="Tisza M.J."/>
            <person name="Buck C.B."/>
        </authorList>
    </citation>
    <scope>NUCLEOTIDE SEQUENCE</scope>
    <source>
        <strain evidence="1">CtQZJ2</strain>
    </source>
</reference>
<protein>
    <submittedName>
        <fullName evidence="1">Uncharacterized protein</fullName>
    </submittedName>
</protein>
<organism evidence="1">
    <name type="scientific">Podoviridae sp. ctQZJ2</name>
    <dbReference type="NCBI Taxonomy" id="2825248"/>
    <lineage>
        <taxon>Viruses</taxon>
        <taxon>Duplodnaviria</taxon>
        <taxon>Heunggongvirae</taxon>
        <taxon>Uroviricota</taxon>
        <taxon>Caudoviricetes</taxon>
    </lineage>
</organism>